<dbReference type="Proteomes" id="UP000215914">
    <property type="component" value="Unassembled WGS sequence"/>
</dbReference>
<reference evidence="1" key="2">
    <citation type="submission" date="2020-06" db="EMBL/GenBank/DDBJ databases">
        <title>Helianthus annuus Genome sequencing and assembly Release 2.</title>
        <authorList>
            <person name="Gouzy J."/>
            <person name="Langlade N."/>
            <person name="Munos S."/>
        </authorList>
    </citation>
    <scope>NUCLEOTIDE SEQUENCE</scope>
    <source>
        <tissue evidence="1">Leaves</tissue>
    </source>
</reference>
<protein>
    <submittedName>
        <fullName evidence="1">Uncharacterized protein</fullName>
    </submittedName>
</protein>
<reference evidence="1" key="1">
    <citation type="journal article" date="2017" name="Nature">
        <title>The sunflower genome provides insights into oil metabolism, flowering and Asterid evolution.</title>
        <authorList>
            <person name="Badouin H."/>
            <person name="Gouzy J."/>
            <person name="Grassa C.J."/>
            <person name="Murat F."/>
            <person name="Staton S.E."/>
            <person name="Cottret L."/>
            <person name="Lelandais-Briere C."/>
            <person name="Owens G.L."/>
            <person name="Carrere S."/>
            <person name="Mayjonade B."/>
            <person name="Legrand L."/>
            <person name="Gill N."/>
            <person name="Kane N.C."/>
            <person name="Bowers J.E."/>
            <person name="Hubner S."/>
            <person name="Bellec A."/>
            <person name="Berard A."/>
            <person name="Berges H."/>
            <person name="Blanchet N."/>
            <person name="Boniface M.C."/>
            <person name="Brunel D."/>
            <person name="Catrice O."/>
            <person name="Chaidir N."/>
            <person name="Claudel C."/>
            <person name="Donnadieu C."/>
            <person name="Faraut T."/>
            <person name="Fievet G."/>
            <person name="Helmstetter N."/>
            <person name="King M."/>
            <person name="Knapp S.J."/>
            <person name="Lai Z."/>
            <person name="Le Paslier M.C."/>
            <person name="Lippi Y."/>
            <person name="Lorenzon L."/>
            <person name="Mandel J.R."/>
            <person name="Marage G."/>
            <person name="Marchand G."/>
            <person name="Marquand E."/>
            <person name="Bret-Mestries E."/>
            <person name="Morien E."/>
            <person name="Nambeesan S."/>
            <person name="Nguyen T."/>
            <person name="Pegot-Espagnet P."/>
            <person name="Pouilly N."/>
            <person name="Raftis F."/>
            <person name="Sallet E."/>
            <person name="Schiex T."/>
            <person name="Thomas J."/>
            <person name="Vandecasteele C."/>
            <person name="Vares D."/>
            <person name="Vear F."/>
            <person name="Vautrin S."/>
            <person name="Crespi M."/>
            <person name="Mangin B."/>
            <person name="Burke J.M."/>
            <person name="Salse J."/>
            <person name="Munos S."/>
            <person name="Vincourt P."/>
            <person name="Rieseberg L.H."/>
            <person name="Langlade N.B."/>
        </authorList>
    </citation>
    <scope>NUCLEOTIDE SEQUENCE</scope>
    <source>
        <tissue evidence="1">Leaves</tissue>
    </source>
</reference>
<dbReference type="AlphaFoldDB" id="A0A9K3DJQ1"/>
<comment type="caution">
    <text evidence="1">The sequence shown here is derived from an EMBL/GenBank/DDBJ whole genome shotgun (WGS) entry which is preliminary data.</text>
</comment>
<organism evidence="1 2">
    <name type="scientific">Helianthus annuus</name>
    <name type="common">Common sunflower</name>
    <dbReference type="NCBI Taxonomy" id="4232"/>
    <lineage>
        <taxon>Eukaryota</taxon>
        <taxon>Viridiplantae</taxon>
        <taxon>Streptophyta</taxon>
        <taxon>Embryophyta</taxon>
        <taxon>Tracheophyta</taxon>
        <taxon>Spermatophyta</taxon>
        <taxon>Magnoliopsida</taxon>
        <taxon>eudicotyledons</taxon>
        <taxon>Gunneridae</taxon>
        <taxon>Pentapetalae</taxon>
        <taxon>asterids</taxon>
        <taxon>campanulids</taxon>
        <taxon>Asterales</taxon>
        <taxon>Asteraceae</taxon>
        <taxon>Asteroideae</taxon>
        <taxon>Heliantheae alliance</taxon>
        <taxon>Heliantheae</taxon>
        <taxon>Helianthus</taxon>
    </lineage>
</organism>
<accession>A0A9K3DJQ1</accession>
<evidence type="ECO:0000313" key="2">
    <source>
        <dbReference type="Proteomes" id="UP000215914"/>
    </source>
</evidence>
<evidence type="ECO:0000313" key="1">
    <source>
        <dbReference type="EMBL" id="KAF5755357.1"/>
    </source>
</evidence>
<name>A0A9K3DJQ1_HELAN</name>
<sequence length="61" mass="6862">MNMQSLPLCFSSSRMAVCCRLIDRVLYVMCRTPNVISHCQGVRVLGLGRLQILYFLLSAIA</sequence>
<keyword evidence="2" id="KW-1185">Reference proteome</keyword>
<gene>
    <name evidence="1" type="ORF">HanXRQr2_Chr17g0801891</name>
</gene>
<dbReference type="EMBL" id="MNCJ02000332">
    <property type="protein sequence ID" value="KAF5755357.1"/>
    <property type="molecule type" value="Genomic_DNA"/>
</dbReference>
<dbReference type="Gramene" id="mRNA:HanXRQr2_Chr17g0801891">
    <property type="protein sequence ID" value="CDS:HanXRQr2_Chr17g0801891.1"/>
    <property type="gene ID" value="HanXRQr2_Chr17g0801891"/>
</dbReference>
<proteinExistence type="predicted"/>